<keyword evidence="3" id="KW-1185">Reference proteome</keyword>
<evidence type="ECO:0000313" key="2">
    <source>
        <dbReference type="EMBL" id="SFE42976.1"/>
    </source>
</evidence>
<dbReference type="Proteomes" id="UP000183410">
    <property type="component" value="Unassembled WGS sequence"/>
</dbReference>
<reference evidence="3" key="1">
    <citation type="submission" date="2016-10" db="EMBL/GenBank/DDBJ databases">
        <authorList>
            <person name="Varghese N."/>
            <person name="Submissions S."/>
        </authorList>
    </citation>
    <scope>NUCLEOTIDE SEQUENCE [LARGE SCALE GENOMIC DNA]</scope>
    <source>
        <strain evidence="3">CGMCC 1.10223</strain>
    </source>
</reference>
<sequence>MQKIEFLTLTKDVLGTSGLFLIPIKDIVYFKGISEKRYVEFHTVTEVYYMMGTQVYWEAAIMNSNCNFLDLGRGVLINKDSIQVINRRTGDAYFEKEIDKKSKKSGPVFHRIKDFVEYMSNYNPNIQLI</sequence>
<evidence type="ECO:0000313" key="3">
    <source>
        <dbReference type="Proteomes" id="UP000183410"/>
    </source>
</evidence>
<keyword evidence="2" id="KW-0238">DNA-binding</keyword>
<dbReference type="InterPro" id="IPR007492">
    <property type="entry name" value="LytTR_DNA-bd_dom"/>
</dbReference>
<feature type="domain" description="HTH LytTR-type" evidence="1">
    <location>
        <begin position="18"/>
        <end position="94"/>
    </location>
</feature>
<proteinExistence type="predicted"/>
<dbReference type="Gene3D" id="2.40.50.1020">
    <property type="entry name" value="LytTr DNA-binding domain"/>
    <property type="match status" value="1"/>
</dbReference>
<dbReference type="AlphaFoldDB" id="A0A1I2AGD7"/>
<accession>A0A1I2AGD7</accession>
<dbReference type="OrthoDB" id="2664085at2"/>
<dbReference type="RefSeq" id="WP_046230198.1">
    <property type="nucleotide sequence ID" value="NZ_FONN01000002.1"/>
</dbReference>
<organism evidence="2 3">
    <name type="scientific">Paenibacillus algorifonticola</name>
    <dbReference type="NCBI Taxonomy" id="684063"/>
    <lineage>
        <taxon>Bacteria</taxon>
        <taxon>Bacillati</taxon>
        <taxon>Bacillota</taxon>
        <taxon>Bacilli</taxon>
        <taxon>Bacillales</taxon>
        <taxon>Paenibacillaceae</taxon>
        <taxon>Paenibacillus</taxon>
    </lineage>
</organism>
<evidence type="ECO:0000259" key="1">
    <source>
        <dbReference type="Pfam" id="PF04397"/>
    </source>
</evidence>
<protein>
    <submittedName>
        <fullName evidence="2">LytTr DNA-binding domain-containing protein</fullName>
    </submittedName>
</protein>
<gene>
    <name evidence="2" type="ORF">SAMN04487969_102477</name>
</gene>
<dbReference type="Pfam" id="PF04397">
    <property type="entry name" value="LytTR"/>
    <property type="match status" value="1"/>
</dbReference>
<dbReference type="EMBL" id="FONN01000002">
    <property type="protein sequence ID" value="SFE42976.1"/>
    <property type="molecule type" value="Genomic_DNA"/>
</dbReference>
<name>A0A1I2AGD7_9BACL</name>
<dbReference type="GO" id="GO:0003677">
    <property type="term" value="F:DNA binding"/>
    <property type="evidence" value="ECO:0007669"/>
    <property type="project" value="UniProtKB-KW"/>
</dbReference>